<keyword evidence="3" id="KW-1185">Reference proteome</keyword>
<protein>
    <submittedName>
        <fullName evidence="2">Glyoxalase-like protein</fullName>
    </submittedName>
</protein>
<dbReference type="Gene3D" id="3.10.180.10">
    <property type="entry name" value="2,3-Dihydroxybiphenyl 1,2-Dioxygenase, domain 1"/>
    <property type="match status" value="1"/>
</dbReference>
<sequence>MIVTSGEAHGADGSYPVSEHVDHVVIHVGQSLDEAQAQYARLGFHLTPRGHHSLGSSNHLAIFGSDYFELMGVEPRNVAKFANGWGHPLGLSGLVFKASDAAALWQRLVARQVPLEGNGPNDFFRPVDLPDHGTHDARFRTVRIAADSIPNGRVFFCEHLTPNLVWRTEWQRHANGVNGILEYVYVTQDPAASAAILDRAFGPGAVVPVEHGLRLQAGGVSVLYLLPQGVAARFGDDAGALPEQGERAVALTLRTGSLQRARDALRIGRIEHVREVGGRIIVPAAQAAGVILAFEER</sequence>
<name>A0A4V2UYV1_9BURK</name>
<dbReference type="PANTHER" id="PTHR40265:SF1">
    <property type="entry name" value="GLYOXALASE-LIKE DOMAIN-CONTAINING PROTEIN"/>
    <property type="match status" value="1"/>
</dbReference>
<dbReference type="RefSeq" id="WP_132580840.1">
    <property type="nucleotide sequence ID" value="NZ_SMAJ01000004.1"/>
</dbReference>
<proteinExistence type="predicted"/>
<dbReference type="EMBL" id="SMAJ01000004">
    <property type="protein sequence ID" value="TCT08848.1"/>
    <property type="molecule type" value="Genomic_DNA"/>
</dbReference>
<dbReference type="AlphaFoldDB" id="A0A4V2UYV1"/>
<dbReference type="Pfam" id="PF13468">
    <property type="entry name" value="Glyoxalase_3"/>
    <property type="match status" value="1"/>
</dbReference>
<dbReference type="OrthoDB" id="9812467at2"/>
<comment type="caution">
    <text evidence="2">The sequence shown here is derived from an EMBL/GenBank/DDBJ whole genome shotgun (WGS) entry which is preliminary data.</text>
</comment>
<dbReference type="InterPro" id="IPR025870">
    <property type="entry name" value="Glyoxalase-like_dom"/>
</dbReference>
<reference evidence="2 3" key="1">
    <citation type="submission" date="2019-03" db="EMBL/GenBank/DDBJ databases">
        <title>Genomic Encyclopedia of Type Strains, Phase IV (KMG-IV): sequencing the most valuable type-strain genomes for metagenomic binning, comparative biology and taxonomic classification.</title>
        <authorList>
            <person name="Goeker M."/>
        </authorList>
    </citation>
    <scope>NUCLEOTIDE SEQUENCE [LARGE SCALE GENOMIC DNA]</scope>
    <source>
        <strain evidence="2 3">DSM 24591</strain>
    </source>
</reference>
<dbReference type="Proteomes" id="UP000295525">
    <property type="component" value="Unassembled WGS sequence"/>
</dbReference>
<gene>
    <name evidence="2" type="ORF">EDC26_1046</name>
</gene>
<evidence type="ECO:0000313" key="3">
    <source>
        <dbReference type="Proteomes" id="UP000295525"/>
    </source>
</evidence>
<feature type="domain" description="Glyoxalase-like" evidence="1">
    <location>
        <begin position="21"/>
        <end position="199"/>
    </location>
</feature>
<accession>A0A4V2UYV1</accession>
<evidence type="ECO:0000313" key="2">
    <source>
        <dbReference type="EMBL" id="TCT08848.1"/>
    </source>
</evidence>
<evidence type="ECO:0000259" key="1">
    <source>
        <dbReference type="Pfam" id="PF13468"/>
    </source>
</evidence>
<organism evidence="2 3">
    <name type="scientific">Paralcaligenes ureilyticus</name>
    <dbReference type="NCBI Taxonomy" id="627131"/>
    <lineage>
        <taxon>Bacteria</taxon>
        <taxon>Pseudomonadati</taxon>
        <taxon>Pseudomonadota</taxon>
        <taxon>Betaproteobacteria</taxon>
        <taxon>Burkholderiales</taxon>
        <taxon>Alcaligenaceae</taxon>
        <taxon>Paralcaligenes</taxon>
    </lineage>
</organism>
<dbReference type="PANTHER" id="PTHR40265">
    <property type="entry name" value="BLL2707 PROTEIN"/>
    <property type="match status" value="1"/>
</dbReference>
<dbReference type="InterPro" id="IPR029068">
    <property type="entry name" value="Glyas_Bleomycin-R_OHBP_Dase"/>
</dbReference>
<dbReference type="SUPFAM" id="SSF54593">
    <property type="entry name" value="Glyoxalase/Bleomycin resistance protein/Dihydroxybiphenyl dioxygenase"/>
    <property type="match status" value="1"/>
</dbReference>